<dbReference type="InterPro" id="IPR001128">
    <property type="entry name" value="Cyt_P450"/>
</dbReference>
<evidence type="ECO:0000256" key="5">
    <source>
        <dbReference type="ARBA" id="ARBA00023004"/>
    </source>
</evidence>
<evidence type="ECO:0000313" key="7">
    <source>
        <dbReference type="EMBL" id="CCM65181.1"/>
    </source>
</evidence>
<gene>
    <name evidence="7" type="ORF">BN381_60085</name>
</gene>
<dbReference type="CDD" id="cd11033">
    <property type="entry name" value="CYP142-like"/>
    <property type="match status" value="1"/>
</dbReference>
<dbReference type="eggNOG" id="COG2124">
    <property type="taxonomic scope" value="Bacteria"/>
</dbReference>
<dbReference type="Pfam" id="PF00067">
    <property type="entry name" value="p450"/>
    <property type="match status" value="1"/>
</dbReference>
<dbReference type="FunFam" id="1.10.630.10:FF:000018">
    <property type="entry name" value="Cytochrome P450 monooxygenase"/>
    <property type="match status" value="1"/>
</dbReference>
<evidence type="ECO:0000256" key="6">
    <source>
        <dbReference type="ARBA" id="ARBA00023033"/>
    </source>
</evidence>
<dbReference type="EMBL" id="CANL01000056">
    <property type="protein sequence ID" value="CCM65181.1"/>
    <property type="molecule type" value="Genomic_DNA"/>
</dbReference>
<dbReference type="InterPro" id="IPR036396">
    <property type="entry name" value="Cyt_P450_sf"/>
</dbReference>
<keyword evidence="3" id="KW-0479">Metal-binding</keyword>
<dbReference type="PRINTS" id="PR00359">
    <property type="entry name" value="BP450"/>
</dbReference>
<protein>
    <submittedName>
        <fullName evidence="7">Putative Steroid C27-monooxygenase</fullName>
        <ecNumber evidence="7">1.14.13.-</ecNumber>
    </submittedName>
</protein>
<dbReference type="RefSeq" id="WP_012229674.1">
    <property type="nucleotide sequence ID" value="NZ_HG422565.1"/>
</dbReference>
<name>R4Z6B3_9ACTN</name>
<dbReference type="PANTHER" id="PTHR46696">
    <property type="entry name" value="P450, PUTATIVE (EUROFUNG)-RELATED"/>
    <property type="match status" value="1"/>
</dbReference>
<dbReference type="GO" id="GO:0020037">
    <property type="term" value="F:heme binding"/>
    <property type="evidence" value="ECO:0007669"/>
    <property type="project" value="InterPro"/>
</dbReference>
<comment type="caution">
    <text evidence="7">The sequence shown here is derived from an EMBL/GenBank/DDBJ whole genome shotgun (WGS) entry which is preliminary data.</text>
</comment>
<evidence type="ECO:0000256" key="2">
    <source>
        <dbReference type="ARBA" id="ARBA00022617"/>
    </source>
</evidence>
<keyword evidence="2" id="KW-0349">Heme</keyword>
<dbReference type="GO" id="GO:0008395">
    <property type="term" value="F:steroid hydroxylase activity"/>
    <property type="evidence" value="ECO:0007669"/>
    <property type="project" value="TreeGrafter"/>
</dbReference>
<evidence type="ECO:0000256" key="3">
    <source>
        <dbReference type="ARBA" id="ARBA00022723"/>
    </source>
</evidence>
<keyword evidence="8" id="KW-1185">Reference proteome</keyword>
<dbReference type="Gene3D" id="1.10.630.10">
    <property type="entry name" value="Cytochrome P450"/>
    <property type="match status" value="1"/>
</dbReference>
<dbReference type="GO" id="GO:0005506">
    <property type="term" value="F:iron ion binding"/>
    <property type="evidence" value="ECO:0007669"/>
    <property type="project" value="InterPro"/>
</dbReference>
<keyword evidence="6 7" id="KW-0503">Monooxygenase</keyword>
<dbReference type="SUPFAM" id="SSF48264">
    <property type="entry name" value="Cytochrome P450"/>
    <property type="match status" value="1"/>
</dbReference>
<keyword evidence="5" id="KW-0408">Iron</keyword>
<dbReference type="GO" id="GO:0006707">
    <property type="term" value="P:cholesterol catabolic process"/>
    <property type="evidence" value="ECO:0007669"/>
    <property type="project" value="TreeGrafter"/>
</dbReference>
<dbReference type="OrthoDB" id="502624at2"/>
<evidence type="ECO:0000256" key="1">
    <source>
        <dbReference type="ARBA" id="ARBA00010617"/>
    </source>
</evidence>
<proteinExistence type="inferred from homology"/>
<dbReference type="GO" id="GO:0036199">
    <property type="term" value="F:cholest-4-en-3-one 26-monooxygenase activity"/>
    <property type="evidence" value="ECO:0007669"/>
    <property type="project" value="TreeGrafter"/>
</dbReference>
<sequence>MTKRVQPDFVDVLDLDQYVRGDHHAMFRRMREEAPVSWHEDPNSRAPGFWNVVRHGDLTHVNRDTTLFSSQMEGSLMHDQPQPSGFDSRGSLLIDTDPPLHTRYRRLINKGFTPRMVGLLEQYLQHRAEIIVDNVIEKGECDFVTELAMELPLQAIAEIMGVPQGDRRLLFDWTNTMIGAQDPEYTADGEVSDMPEATAAATELYIYSEQLREQRRNDPKDDIVTKLLNAEIEGDKLSDDEFGMFMLLLSVAGNETTRNATSHGMHGLSSTPGQWDLLKSNLPELIPNALDEMVRWGSPVLHFRRQSSAPTELGGVEIDADEKIVMWHVSANRDETVFEDPDTFNIERHNAHDQIGFGGGGAHYCLGANLAKAELRIIFTEIATRMPDIKVVGEPERLRSNFIQGIKHMPVTFTPGKRKHPVEQLAQT</sequence>
<evidence type="ECO:0000256" key="4">
    <source>
        <dbReference type="ARBA" id="ARBA00023002"/>
    </source>
</evidence>
<evidence type="ECO:0000313" key="8">
    <source>
        <dbReference type="Proteomes" id="UP000018291"/>
    </source>
</evidence>
<dbReference type="AlphaFoldDB" id="R4Z6B3"/>
<accession>R4Z6B3</accession>
<reference evidence="7 8" key="1">
    <citation type="journal article" date="2013" name="ISME J.">
        <title>Metabolic model for the filamentous 'Candidatus Microthrix parvicella' based on genomic and metagenomic analyses.</title>
        <authorList>
            <person name="Jon McIlroy S."/>
            <person name="Kristiansen R."/>
            <person name="Albertsen M."/>
            <person name="Michael Karst S."/>
            <person name="Rossetti S."/>
            <person name="Lund Nielsen J."/>
            <person name="Tandoi V."/>
            <person name="James Seviour R."/>
            <person name="Nielsen P.H."/>
        </authorList>
    </citation>
    <scope>NUCLEOTIDE SEQUENCE [LARGE SCALE GENOMIC DNA]</scope>
    <source>
        <strain evidence="7 8">RN1</strain>
    </source>
</reference>
<dbReference type="PANTHER" id="PTHR46696:SF4">
    <property type="entry name" value="BIOTIN BIOSYNTHESIS CYTOCHROME P450"/>
    <property type="match status" value="1"/>
</dbReference>
<comment type="similarity">
    <text evidence="1">Belongs to the cytochrome P450 family.</text>
</comment>
<dbReference type="Proteomes" id="UP000018291">
    <property type="component" value="Unassembled WGS sequence"/>
</dbReference>
<dbReference type="HOGENOM" id="CLU_033716_0_0_11"/>
<dbReference type="EC" id="1.14.13.-" evidence="7"/>
<organism evidence="7 8">
    <name type="scientific">Candidatus Neomicrothrix parvicella RN1</name>
    <dbReference type="NCBI Taxonomy" id="1229780"/>
    <lineage>
        <taxon>Bacteria</taxon>
        <taxon>Bacillati</taxon>
        <taxon>Actinomycetota</taxon>
        <taxon>Acidimicrobiia</taxon>
        <taxon>Acidimicrobiales</taxon>
        <taxon>Microthrixaceae</taxon>
        <taxon>Candidatus Neomicrothrix</taxon>
    </lineage>
</organism>
<dbReference type="InterPro" id="IPR002397">
    <property type="entry name" value="Cyt_P450_B"/>
</dbReference>
<keyword evidence="4 7" id="KW-0560">Oxidoreductase</keyword>
<dbReference type="STRING" id="1229780.BN381_60085"/>